<keyword evidence="2" id="KW-1185">Reference proteome</keyword>
<protein>
    <submittedName>
        <fullName evidence="1">Uncharacterized protein</fullName>
    </submittedName>
</protein>
<proteinExistence type="predicted"/>
<dbReference type="Proteomes" id="UP000199382">
    <property type="component" value="Unassembled WGS sequence"/>
</dbReference>
<organism evidence="1 2">
    <name type="scientific">Aliiruegeria lutimaris</name>
    <dbReference type="NCBI Taxonomy" id="571298"/>
    <lineage>
        <taxon>Bacteria</taxon>
        <taxon>Pseudomonadati</taxon>
        <taxon>Pseudomonadota</taxon>
        <taxon>Alphaproteobacteria</taxon>
        <taxon>Rhodobacterales</taxon>
        <taxon>Roseobacteraceae</taxon>
        <taxon>Aliiruegeria</taxon>
    </lineage>
</organism>
<dbReference type="EMBL" id="FNEK01000004">
    <property type="protein sequence ID" value="SDI58477.1"/>
    <property type="molecule type" value="Genomic_DNA"/>
</dbReference>
<reference evidence="1 2" key="1">
    <citation type="submission" date="2016-10" db="EMBL/GenBank/DDBJ databases">
        <authorList>
            <person name="de Groot N.N."/>
        </authorList>
    </citation>
    <scope>NUCLEOTIDE SEQUENCE [LARGE SCALE GENOMIC DNA]</scope>
    <source>
        <strain evidence="1 2">DSM 25294</strain>
    </source>
</reference>
<evidence type="ECO:0000313" key="1">
    <source>
        <dbReference type="EMBL" id="SDI58477.1"/>
    </source>
</evidence>
<gene>
    <name evidence="1" type="ORF">SAMN04488026_1004128</name>
</gene>
<accession>A0A1G8LSL0</accession>
<name>A0A1G8LSL0_9RHOB</name>
<sequence>MCIAHQEIEEVRVDWRNVEFEIRSEQAKVARAIGSSVASLVARILKTPSALFGGRVATNAQA</sequence>
<dbReference type="AlphaFoldDB" id="A0A1G8LSL0"/>
<evidence type="ECO:0000313" key="2">
    <source>
        <dbReference type="Proteomes" id="UP000199382"/>
    </source>
</evidence>